<dbReference type="AlphaFoldDB" id="A0A251TA49"/>
<organism evidence="2 3">
    <name type="scientific">Helianthus annuus</name>
    <name type="common">Common sunflower</name>
    <dbReference type="NCBI Taxonomy" id="4232"/>
    <lineage>
        <taxon>Eukaryota</taxon>
        <taxon>Viridiplantae</taxon>
        <taxon>Streptophyta</taxon>
        <taxon>Embryophyta</taxon>
        <taxon>Tracheophyta</taxon>
        <taxon>Spermatophyta</taxon>
        <taxon>Magnoliopsida</taxon>
        <taxon>eudicotyledons</taxon>
        <taxon>Gunneridae</taxon>
        <taxon>Pentapetalae</taxon>
        <taxon>asterids</taxon>
        <taxon>campanulids</taxon>
        <taxon>Asterales</taxon>
        <taxon>Asteraceae</taxon>
        <taxon>Asteroideae</taxon>
        <taxon>Heliantheae alliance</taxon>
        <taxon>Heliantheae</taxon>
        <taxon>Helianthus</taxon>
    </lineage>
</organism>
<keyword evidence="1" id="KW-0472">Membrane</keyword>
<reference evidence="3" key="1">
    <citation type="journal article" date="2017" name="Nature">
        <title>The sunflower genome provides insights into oil metabolism, flowering and Asterid evolution.</title>
        <authorList>
            <person name="Badouin H."/>
            <person name="Gouzy J."/>
            <person name="Grassa C.J."/>
            <person name="Murat F."/>
            <person name="Staton S.E."/>
            <person name="Cottret L."/>
            <person name="Lelandais-Briere C."/>
            <person name="Owens G.L."/>
            <person name="Carrere S."/>
            <person name="Mayjonade B."/>
            <person name="Legrand L."/>
            <person name="Gill N."/>
            <person name="Kane N.C."/>
            <person name="Bowers J.E."/>
            <person name="Hubner S."/>
            <person name="Bellec A."/>
            <person name="Berard A."/>
            <person name="Berges H."/>
            <person name="Blanchet N."/>
            <person name="Boniface M.C."/>
            <person name="Brunel D."/>
            <person name="Catrice O."/>
            <person name="Chaidir N."/>
            <person name="Claudel C."/>
            <person name="Donnadieu C."/>
            <person name="Faraut T."/>
            <person name="Fievet G."/>
            <person name="Helmstetter N."/>
            <person name="King M."/>
            <person name="Knapp S.J."/>
            <person name="Lai Z."/>
            <person name="Le Paslier M.C."/>
            <person name="Lippi Y."/>
            <person name="Lorenzon L."/>
            <person name="Mandel J.R."/>
            <person name="Marage G."/>
            <person name="Marchand G."/>
            <person name="Marquand E."/>
            <person name="Bret-Mestries E."/>
            <person name="Morien E."/>
            <person name="Nambeesan S."/>
            <person name="Nguyen T."/>
            <person name="Pegot-Espagnet P."/>
            <person name="Pouilly N."/>
            <person name="Raftis F."/>
            <person name="Sallet E."/>
            <person name="Schiex T."/>
            <person name="Thomas J."/>
            <person name="Vandecasteele C."/>
            <person name="Vares D."/>
            <person name="Vear F."/>
            <person name="Vautrin S."/>
            <person name="Crespi M."/>
            <person name="Mangin B."/>
            <person name="Burke J.M."/>
            <person name="Salse J."/>
            <person name="Munos S."/>
            <person name="Vincourt P."/>
            <person name="Rieseberg L.H."/>
            <person name="Langlade N.B."/>
        </authorList>
    </citation>
    <scope>NUCLEOTIDE SEQUENCE [LARGE SCALE GENOMIC DNA]</scope>
    <source>
        <strain evidence="3">cv. SF193</strain>
    </source>
</reference>
<proteinExistence type="predicted"/>
<dbReference type="InParanoid" id="A0A251TA49"/>
<keyword evidence="3" id="KW-1185">Reference proteome</keyword>
<evidence type="ECO:0000313" key="3">
    <source>
        <dbReference type="Proteomes" id="UP000215914"/>
    </source>
</evidence>
<protein>
    <submittedName>
        <fullName evidence="2">Uncharacterized protein</fullName>
    </submittedName>
</protein>
<feature type="transmembrane region" description="Helical" evidence="1">
    <location>
        <begin position="64"/>
        <end position="82"/>
    </location>
</feature>
<dbReference type="Proteomes" id="UP000215914">
    <property type="component" value="Chromosome 11"/>
</dbReference>
<keyword evidence="1" id="KW-1133">Transmembrane helix</keyword>
<evidence type="ECO:0000313" key="2">
    <source>
        <dbReference type="EMBL" id="OTG07532.1"/>
    </source>
</evidence>
<sequence length="83" mass="9750">MSHSSCTYVEHERGNLFLQTRTNKQKVKHERGNQISKFKWIRTPASKFPLHSQMTKTLIRFQNAGLFLSLFSFITLFFLLCAL</sequence>
<gene>
    <name evidence="2" type="ORF">HannXRQ_Chr11g0331511</name>
</gene>
<accession>A0A251TA49</accession>
<evidence type="ECO:0000256" key="1">
    <source>
        <dbReference type="SAM" id="Phobius"/>
    </source>
</evidence>
<dbReference type="EMBL" id="CM007900">
    <property type="protein sequence ID" value="OTG07532.1"/>
    <property type="molecule type" value="Genomic_DNA"/>
</dbReference>
<name>A0A251TA49_HELAN</name>
<keyword evidence="1" id="KW-0812">Transmembrane</keyword>